<accession>A0A9P2LEZ5</accession>
<dbReference type="RefSeq" id="WP_103891412.1">
    <property type="nucleotide sequence ID" value="NZ_CP051866.1"/>
</dbReference>
<dbReference type="Gene3D" id="3.40.570.10">
    <property type="entry name" value="Extracellular Endonuclease, subunit A"/>
    <property type="match status" value="1"/>
</dbReference>
<name>A0A9P2LEZ5_ACIBA</name>
<dbReference type="Pfam" id="PF13930">
    <property type="entry name" value="Endonuclea_NS_2"/>
    <property type="match status" value="1"/>
</dbReference>
<dbReference type="EMBL" id="AAYLMQ010000041">
    <property type="protein sequence ID" value="EGY2378512.1"/>
    <property type="molecule type" value="Genomic_DNA"/>
</dbReference>
<feature type="domain" description="Type VII secretion system protein EssD-like" evidence="1">
    <location>
        <begin position="2"/>
        <end position="66"/>
    </location>
</feature>
<evidence type="ECO:0000259" key="1">
    <source>
        <dbReference type="Pfam" id="PF13930"/>
    </source>
</evidence>
<gene>
    <name evidence="2" type="ORF">JHZ39_002928</name>
</gene>
<sequence length="83" mass="9127">MFNGPGEGINIVPMDKTFNGSSGAWYQLESDWKKALENNQSVKVNIQPVYTGASKRPDSFIINQSINGIRQPSLQLKNTATGK</sequence>
<dbReference type="GO" id="GO:0004386">
    <property type="term" value="F:helicase activity"/>
    <property type="evidence" value="ECO:0007669"/>
    <property type="project" value="UniProtKB-KW"/>
</dbReference>
<keyword evidence="2" id="KW-0067">ATP-binding</keyword>
<dbReference type="InterPro" id="IPR044929">
    <property type="entry name" value="DNA/RNA_non-sp_Endonuclease_sf"/>
</dbReference>
<dbReference type="InterPro" id="IPR044927">
    <property type="entry name" value="Endonuclea_NS_2"/>
</dbReference>
<comment type="caution">
    <text evidence="2">The sequence shown here is derived from an EMBL/GenBank/DDBJ whole genome shotgun (WGS) entry which is preliminary data.</text>
</comment>
<keyword evidence="2" id="KW-0378">Hydrolase</keyword>
<keyword evidence="2" id="KW-0347">Helicase</keyword>
<reference evidence="2" key="1">
    <citation type="submission" date="2020-12" db="EMBL/GenBank/DDBJ databases">
        <authorList>
            <consortium name="Clinical and Environmental Microbiology Branch: Whole genome sequencing antimicrobial resistance pathogens in the healthcare setting"/>
        </authorList>
    </citation>
    <scope>NUCLEOTIDE SEQUENCE</scope>
    <source>
        <strain evidence="2">2018HL-00813</strain>
    </source>
</reference>
<organism evidence="2">
    <name type="scientific">Acinetobacter baumannii</name>
    <dbReference type="NCBI Taxonomy" id="470"/>
    <lineage>
        <taxon>Bacteria</taxon>
        <taxon>Pseudomonadati</taxon>
        <taxon>Pseudomonadota</taxon>
        <taxon>Gammaproteobacteria</taxon>
        <taxon>Moraxellales</taxon>
        <taxon>Moraxellaceae</taxon>
        <taxon>Acinetobacter</taxon>
        <taxon>Acinetobacter calcoaceticus/baumannii complex</taxon>
    </lineage>
</organism>
<evidence type="ECO:0000313" key="2">
    <source>
        <dbReference type="EMBL" id="EGY2378512.1"/>
    </source>
</evidence>
<keyword evidence="2" id="KW-0547">Nucleotide-binding</keyword>
<dbReference type="AlphaFoldDB" id="A0A9P2LEZ5"/>
<protein>
    <submittedName>
        <fullName evidence="2">Helicase</fullName>
    </submittedName>
</protein>
<proteinExistence type="predicted"/>